<dbReference type="InterPro" id="IPR003675">
    <property type="entry name" value="Rce1/LyrA-like_dom"/>
</dbReference>
<dbReference type="AlphaFoldDB" id="A0AAJ4W873"/>
<dbReference type="InterPro" id="IPR042150">
    <property type="entry name" value="MmRce1-like"/>
</dbReference>
<organism evidence="3 4">
    <name type="scientific">Pragia fontium DSM 5563 = ATCC 49100</name>
    <dbReference type="NCBI Taxonomy" id="1122977"/>
    <lineage>
        <taxon>Bacteria</taxon>
        <taxon>Pseudomonadati</taxon>
        <taxon>Pseudomonadota</taxon>
        <taxon>Gammaproteobacteria</taxon>
        <taxon>Enterobacterales</taxon>
        <taxon>Budviciaceae</taxon>
        <taxon>Pragia</taxon>
    </lineage>
</organism>
<feature type="transmembrane region" description="Helical" evidence="1">
    <location>
        <begin position="12"/>
        <end position="35"/>
    </location>
</feature>
<dbReference type="PANTHER" id="PTHR35797">
    <property type="entry name" value="PROTEASE-RELATED"/>
    <property type="match status" value="1"/>
</dbReference>
<proteinExistence type="predicted"/>
<reference evidence="3 4" key="1">
    <citation type="submission" date="2016-10" db="EMBL/GenBank/DDBJ databases">
        <authorList>
            <person name="Varghese N."/>
            <person name="Submissions S."/>
        </authorList>
    </citation>
    <scope>NUCLEOTIDE SEQUENCE [LARGE SCALE GENOMIC DNA]</scope>
    <source>
        <strain evidence="3 4">DSM 5563</strain>
    </source>
</reference>
<evidence type="ECO:0000259" key="2">
    <source>
        <dbReference type="Pfam" id="PF02517"/>
    </source>
</evidence>
<dbReference type="GO" id="GO:0006508">
    <property type="term" value="P:proteolysis"/>
    <property type="evidence" value="ECO:0007669"/>
    <property type="project" value="UniProtKB-KW"/>
</dbReference>
<gene>
    <name evidence="3" type="ORF">SAMN02745723_101432</name>
</gene>
<keyword evidence="1" id="KW-0472">Membrane</keyword>
<evidence type="ECO:0000313" key="3">
    <source>
        <dbReference type="EMBL" id="SFC11630.1"/>
    </source>
</evidence>
<evidence type="ECO:0000313" key="4">
    <source>
        <dbReference type="Proteomes" id="UP000226420"/>
    </source>
</evidence>
<feature type="transmembrane region" description="Helical" evidence="1">
    <location>
        <begin position="148"/>
        <end position="170"/>
    </location>
</feature>
<name>A0AAJ4W873_9GAMM</name>
<accession>A0AAJ4W873</accession>
<dbReference type="Pfam" id="PF02517">
    <property type="entry name" value="Rce1-like"/>
    <property type="match status" value="1"/>
</dbReference>
<dbReference type="Proteomes" id="UP000226420">
    <property type="component" value="Unassembled WGS sequence"/>
</dbReference>
<feature type="transmembrane region" description="Helical" evidence="1">
    <location>
        <begin position="114"/>
        <end position="136"/>
    </location>
</feature>
<sequence length="271" mass="30515">MGHITQPIRYYPLRFFGLVFLFSWLPWSVAAYLSYLPDMRQLTLVTALLGLLGPAVAAWVMLRTSGNSLLRQDYRSRVFALKGITPSRLLIMLGLILIPLLAATWLSVLSGHSASQFAFSAGFLPMLPLALIAALMEELGWRSYGVDSLRSVWGILLPTSLAFSGLWALWHLPLFFIHDTYQNQLWQAGGIYVANFFISMLPATILANWFYYRCQRSIPAAVLFHFALVMAAELMQTEPLTKCLWTMILLLVAALLIAIEQDLFLKAQPEN</sequence>
<comment type="caution">
    <text evidence="3">The sequence shown here is derived from an EMBL/GenBank/DDBJ whole genome shotgun (WGS) entry which is preliminary data.</text>
</comment>
<keyword evidence="3" id="KW-0645">Protease</keyword>
<feature type="transmembrane region" description="Helical" evidence="1">
    <location>
        <begin position="190"/>
        <end position="211"/>
    </location>
</feature>
<dbReference type="PANTHER" id="PTHR35797:SF1">
    <property type="entry name" value="PROTEASE"/>
    <property type="match status" value="1"/>
</dbReference>
<feature type="transmembrane region" description="Helical" evidence="1">
    <location>
        <begin position="89"/>
        <end position="108"/>
    </location>
</feature>
<feature type="domain" description="CAAX prenyl protease 2/Lysostaphin resistance protein A-like" evidence="2">
    <location>
        <begin position="123"/>
        <end position="228"/>
    </location>
</feature>
<dbReference type="EMBL" id="FOLW01000001">
    <property type="protein sequence ID" value="SFC11630.1"/>
    <property type="molecule type" value="Genomic_DNA"/>
</dbReference>
<feature type="transmembrane region" description="Helical" evidence="1">
    <location>
        <begin position="247"/>
        <end position="265"/>
    </location>
</feature>
<dbReference type="RefSeq" id="WP_047779908.1">
    <property type="nucleotide sequence ID" value="NZ_FOLW01000001.1"/>
</dbReference>
<feature type="transmembrane region" description="Helical" evidence="1">
    <location>
        <begin position="41"/>
        <end position="62"/>
    </location>
</feature>
<evidence type="ECO:0000256" key="1">
    <source>
        <dbReference type="SAM" id="Phobius"/>
    </source>
</evidence>
<keyword evidence="3" id="KW-0378">Hydrolase</keyword>
<keyword evidence="1" id="KW-1133">Transmembrane helix</keyword>
<protein>
    <submittedName>
        <fullName evidence="3">CAAX protease self-immunity</fullName>
    </submittedName>
</protein>
<dbReference type="GO" id="GO:0080120">
    <property type="term" value="P:CAAX-box protein maturation"/>
    <property type="evidence" value="ECO:0007669"/>
    <property type="project" value="UniProtKB-ARBA"/>
</dbReference>
<keyword evidence="1" id="KW-0812">Transmembrane</keyword>
<dbReference type="GO" id="GO:0004175">
    <property type="term" value="F:endopeptidase activity"/>
    <property type="evidence" value="ECO:0007669"/>
    <property type="project" value="UniProtKB-ARBA"/>
</dbReference>